<organism evidence="4 5">
    <name type="scientific">Pedococcus cremeus</name>
    <dbReference type="NCBI Taxonomy" id="587636"/>
    <lineage>
        <taxon>Bacteria</taxon>
        <taxon>Bacillati</taxon>
        <taxon>Actinomycetota</taxon>
        <taxon>Actinomycetes</taxon>
        <taxon>Micrococcales</taxon>
        <taxon>Intrasporangiaceae</taxon>
        <taxon>Pedococcus</taxon>
    </lineage>
</organism>
<dbReference type="Proteomes" id="UP000199019">
    <property type="component" value="Unassembled WGS sequence"/>
</dbReference>
<dbReference type="AlphaFoldDB" id="A0A1H9V6Q8"/>
<keyword evidence="2" id="KW-0472">Membrane</keyword>
<keyword evidence="5" id="KW-1185">Reference proteome</keyword>
<feature type="region of interest" description="Disordered" evidence="1">
    <location>
        <begin position="364"/>
        <end position="395"/>
    </location>
</feature>
<dbReference type="RefSeq" id="WP_091758205.1">
    <property type="nucleotide sequence ID" value="NZ_FOHB01000003.1"/>
</dbReference>
<feature type="transmembrane region" description="Helical" evidence="2">
    <location>
        <begin position="83"/>
        <end position="103"/>
    </location>
</feature>
<feature type="transmembrane region" description="Helical" evidence="2">
    <location>
        <begin position="300"/>
        <end position="321"/>
    </location>
</feature>
<dbReference type="STRING" id="587636.SAMN05216199_2323"/>
<evidence type="ECO:0000313" key="4">
    <source>
        <dbReference type="EMBL" id="SES17249.1"/>
    </source>
</evidence>
<dbReference type="GO" id="GO:0016787">
    <property type="term" value="F:hydrolase activity"/>
    <property type="evidence" value="ECO:0007669"/>
    <property type="project" value="UniProtKB-KW"/>
</dbReference>
<evidence type="ECO:0000256" key="2">
    <source>
        <dbReference type="SAM" id="Phobius"/>
    </source>
</evidence>
<accession>A0A1H9V6Q8</accession>
<keyword evidence="2" id="KW-0812">Transmembrane</keyword>
<feature type="transmembrane region" description="Helical" evidence="2">
    <location>
        <begin position="333"/>
        <end position="353"/>
    </location>
</feature>
<feature type="transmembrane region" description="Helical" evidence="2">
    <location>
        <begin position="255"/>
        <end position="274"/>
    </location>
</feature>
<reference evidence="5" key="1">
    <citation type="submission" date="2016-10" db="EMBL/GenBank/DDBJ databases">
        <authorList>
            <person name="Varghese N."/>
            <person name="Submissions S."/>
        </authorList>
    </citation>
    <scope>NUCLEOTIDE SEQUENCE [LARGE SCALE GENOMIC DNA]</scope>
    <source>
        <strain evidence="5">CGMCC 1.6963</strain>
    </source>
</reference>
<feature type="transmembrane region" description="Helical" evidence="2">
    <location>
        <begin position="222"/>
        <end position="243"/>
    </location>
</feature>
<evidence type="ECO:0000259" key="3">
    <source>
        <dbReference type="Pfam" id="PF01757"/>
    </source>
</evidence>
<feature type="transmembrane region" description="Helical" evidence="2">
    <location>
        <begin position="41"/>
        <end position="62"/>
    </location>
</feature>
<protein>
    <submittedName>
        <fullName evidence="4">Peptidoglycan/LPS O-acetylase OafA/YrhL, contains acyltransferase and SGNH-hydrolase domains</fullName>
    </submittedName>
</protein>
<dbReference type="OrthoDB" id="5171428at2"/>
<dbReference type="InterPro" id="IPR002656">
    <property type="entry name" value="Acyl_transf_3_dom"/>
</dbReference>
<name>A0A1H9V6Q8_9MICO</name>
<keyword evidence="4" id="KW-0808">Transferase</keyword>
<keyword evidence="4" id="KW-0378">Hydrolase</keyword>
<feature type="transmembrane region" description="Helical" evidence="2">
    <location>
        <begin position="143"/>
        <end position="163"/>
    </location>
</feature>
<keyword evidence="4" id="KW-0012">Acyltransferase</keyword>
<evidence type="ECO:0000313" key="5">
    <source>
        <dbReference type="Proteomes" id="UP000199019"/>
    </source>
</evidence>
<dbReference type="GO" id="GO:0016747">
    <property type="term" value="F:acyltransferase activity, transferring groups other than amino-acyl groups"/>
    <property type="evidence" value="ECO:0007669"/>
    <property type="project" value="InterPro"/>
</dbReference>
<dbReference type="Pfam" id="PF01757">
    <property type="entry name" value="Acyl_transf_3"/>
    <property type="match status" value="1"/>
</dbReference>
<sequence length="395" mass="42915">MGTPLDASAGAARGTGRDRWIDCLRALALVRVVVYHSFSLAWLPLVFPSMPVMFALAGSLVAGSLDRSGVNPWPVMGRRLRRLLPPVWALGVVAVPLMLWMGWTYDSARGVGSPLDWRTLALWVVPVAEPPGSAWGYDWSEPLWYLATYLWLLLLSPSLLWLFRRWPLRTMAVPFLLLVASVVGVWEADGRGGEVLLDVSTYASCWMLGFAHHDNRIRPLRLVRLLPVAALLLVAGLAWALRFPDPSSGSNIDDIPLAAALWGTGAVLLLLRMYPDLSGLSRVGWLDRLLVAVNSRAMTIYLWGNPAIVVAAALIAVVPLAASIDEQPVAGPVQFLAVTFGLIAVAVLLVGWVEDVAARRRPRLNPWPRSAARPGPPAGPDAPERRPEAPGTEAA</sequence>
<gene>
    <name evidence="4" type="ORF">SAMN05216199_2323</name>
</gene>
<feature type="domain" description="Acyltransferase 3" evidence="3">
    <location>
        <begin position="19"/>
        <end position="350"/>
    </location>
</feature>
<dbReference type="EMBL" id="FOHB01000003">
    <property type="protein sequence ID" value="SES17249.1"/>
    <property type="molecule type" value="Genomic_DNA"/>
</dbReference>
<evidence type="ECO:0000256" key="1">
    <source>
        <dbReference type="SAM" id="MobiDB-lite"/>
    </source>
</evidence>
<keyword evidence="2" id="KW-1133">Transmembrane helix</keyword>
<proteinExistence type="predicted"/>